<gene>
    <name evidence="2" type="ORF">CVIRNUC_006084</name>
</gene>
<dbReference type="AlphaFoldDB" id="A0AAV1I735"/>
<dbReference type="InterPro" id="IPR011009">
    <property type="entry name" value="Kinase-like_dom_sf"/>
</dbReference>
<protein>
    <recommendedName>
        <fullName evidence="1">ABC1 atypical kinase-like domain-containing protein</fullName>
    </recommendedName>
</protein>
<dbReference type="SUPFAM" id="SSF56112">
    <property type="entry name" value="Protein kinase-like (PK-like)"/>
    <property type="match status" value="1"/>
</dbReference>
<sequence length="572" mass="63320">MAQVAILHGEEEGEQEELQLYDIQDDGRGRLDWTAAERAFDARLLKIKGRGPPGVFPSGDREGLTRDTFQPRSVLPVTVYRKQDGKWSLQELLSASLPNILEVFGSSRSMTDRDPDRKTHPTEVEDWPDWEIWAKDVIRIKTSSWQEARYDRTGEKTGHCVNGEPGFVSVLEATACGRLNIVFIEQGIDYRFVNNLSTRPTDSQVAAIPPEGIQLEPEEVRGHDVPDMCLVKCSGPVRSIVQTTECKTKFRLAGVENSSMATIWNAYRKGSTAGDPAIAQNVVRVIAQELGYMARRGLRTGIITTYLHTWLLQTDGLGHLKISPAIRHDTLGTPTTASVTEACLASAVFNLYDTDRKRYTTAKKPGEKPITTDEDLSVRNQAEEELLPKPEQPAVSSQRGGYNLRSTSRPFNQLHLTTRLAPNVFLGGVAGRAAAVRLAVSPAAIEDAKQEAAVYEQLKHLQGRCVPRLLAHGPTLKGGAYFVATEYVKGQAWDWNACAHQALDQNLREALAMIHRAGVVHGDLHKGNILVTPDDRVIILDFEGSQMHADPKQMASEMGDVTSWQAMRVCVR</sequence>
<dbReference type="PANTHER" id="PTHR37171:SF1">
    <property type="entry name" value="SERINE_THREONINE-PROTEIN KINASE YRZF-RELATED"/>
    <property type="match status" value="1"/>
</dbReference>
<organism evidence="2 3">
    <name type="scientific">Coccomyxa viridis</name>
    <dbReference type="NCBI Taxonomy" id="1274662"/>
    <lineage>
        <taxon>Eukaryota</taxon>
        <taxon>Viridiplantae</taxon>
        <taxon>Chlorophyta</taxon>
        <taxon>core chlorophytes</taxon>
        <taxon>Trebouxiophyceae</taxon>
        <taxon>Trebouxiophyceae incertae sedis</taxon>
        <taxon>Coccomyxaceae</taxon>
        <taxon>Coccomyxa</taxon>
    </lineage>
</organism>
<evidence type="ECO:0000259" key="1">
    <source>
        <dbReference type="Pfam" id="PF03109"/>
    </source>
</evidence>
<dbReference type="EMBL" id="CAUYUE010000007">
    <property type="protein sequence ID" value="CAK0782889.1"/>
    <property type="molecule type" value="Genomic_DNA"/>
</dbReference>
<dbReference type="Proteomes" id="UP001314263">
    <property type="component" value="Unassembled WGS sequence"/>
</dbReference>
<evidence type="ECO:0000313" key="3">
    <source>
        <dbReference type="Proteomes" id="UP001314263"/>
    </source>
</evidence>
<accession>A0AAV1I735</accession>
<proteinExistence type="predicted"/>
<dbReference type="Gene3D" id="1.10.510.10">
    <property type="entry name" value="Transferase(Phosphotransferase) domain 1"/>
    <property type="match status" value="1"/>
</dbReference>
<keyword evidence="3" id="KW-1185">Reference proteome</keyword>
<dbReference type="Pfam" id="PF03109">
    <property type="entry name" value="ABC1"/>
    <property type="match status" value="1"/>
</dbReference>
<dbReference type="PANTHER" id="PTHR37171">
    <property type="entry name" value="SERINE/THREONINE-PROTEIN KINASE YRZF-RELATED"/>
    <property type="match status" value="1"/>
</dbReference>
<reference evidence="2 3" key="1">
    <citation type="submission" date="2023-10" db="EMBL/GenBank/DDBJ databases">
        <authorList>
            <person name="Maclean D."/>
            <person name="Macfadyen A."/>
        </authorList>
    </citation>
    <scope>NUCLEOTIDE SEQUENCE [LARGE SCALE GENOMIC DNA]</scope>
</reference>
<name>A0AAV1I735_9CHLO</name>
<dbReference type="InterPro" id="IPR004147">
    <property type="entry name" value="ABC1_dom"/>
</dbReference>
<evidence type="ECO:0000313" key="2">
    <source>
        <dbReference type="EMBL" id="CAK0782889.1"/>
    </source>
</evidence>
<comment type="caution">
    <text evidence="2">The sequence shown here is derived from an EMBL/GenBank/DDBJ whole genome shotgun (WGS) entry which is preliminary data.</text>
</comment>
<dbReference type="InterPro" id="IPR052396">
    <property type="entry name" value="Meiotic_Drive_Suppr_Kinase"/>
</dbReference>
<feature type="domain" description="ABC1 atypical kinase-like" evidence="1">
    <location>
        <begin position="500"/>
        <end position="542"/>
    </location>
</feature>